<dbReference type="PANTHER" id="PTHR23079">
    <property type="entry name" value="RNA-DEPENDENT RNA POLYMERASE"/>
    <property type="match status" value="1"/>
</dbReference>
<keyword evidence="9" id="KW-1185">Reference proteome</keyword>
<proteinExistence type="predicted"/>
<evidence type="ECO:0000256" key="6">
    <source>
        <dbReference type="SAM" id="MobiDB-lite"/>
    </source>
</evidence>
<evidence type="ECO:0000313" key="8">
    <source>
        <dbReference type="EMBL" id="KAL3835177.1"/>
    </source>
</evidence>
<keyword evidence="4" id="KW-0804">Transcription</keyword>
<dbReference type="Pfam" id="PF26253">
    <property type="entry name" value="RdRP_head"/>
    <property type="match status" value="2"/>
</dbReference>
<evidence type="ECO:0000256" key="3">
    <source>
        <dbReference type="ARBA" id="ARBA00023125"/>
    </source>
</evidence>
<feature type="compositionally biased region" description="Acidic residues" evidence="6">
    <location>
        <begin position="64"/>
        <end position="73"/>
    </location>
</feature>
<comment type="caution">
    <text evidence="8">The sequence shown here is derived from an EMBL/GenBank/DDBJ whole genome shotgun (WGS) entry which is preliminary data.</text>
</comment>
<evidence type="ECO:0000259" key="7">
    <source>
        <dbReference type="PROSITE" id="PS50863"/>
    </source>
</evidence>
<dbReference type="InterPro" id="IPR015300">
    <property type="entry name" value="DNA-bd_pseudobarrel_sf"/>
</dbReference>
<dbReference type="Gene3D" id="2.40.330.10">
    <property type="entry name" value="DNA-binding pseudobarrel domain"/>
    <property type="match status" value="1"/>
</dbReference>
<reference evidence="8 9" key="1">
    <citation type="submission" date="2024-12" db="EMBL/GenBank/DDBJ databases">
        <title>The unique morphological basis and parallel evolutionary history of personate flowers in Penstemon.</title>
        <authorList>
            <person name="Depatie T.H."/>
            <person name="Wessinger C.A."/>
        </authorList>
    </citation>
    <scope>NUCLEOTIDE SEQUENCE [LARGE SCALE GENOMIC DNA]</scope>
    <source>
        <strain evidence="8">WTNN_2</strain>
        <tissue evidence="8">Leaf</tissue>
    </source>
</reference>
<dbReference type="SUPFAM" id="SSF101936">
    <property type="entry name" value="DNA-binding pseudobarrel domain"/>
    <property type="match status" value="1"/>
</dbReference>
<gene>
    <name evidence="8" type="ORF">ACJIZ3_009913</name>
</gene>
<dbReference type="InterPro" id="IPR058752">
    <property type="entry name" value="RDRP_C_head"/>
</dbReference>
<dbReference type="PROSITE" id="PS50863">
    <property type="entry name" value="B3"/>
    <property type="match status" value="1"/>
</dbReference>
<dbReference type="PANTHER" id="PTHR23079:SF5">
    <property type="entry name" value="RNA-DEPENDENT RNA POLYMERASE 2"/>
    <property type="match status" value="1"/>
</dbReference>
<evidence type="ECO:0000313" key="9">
    <source>
        <dbReference type="Proteomes" id="UP001634393"/>
    </source>
</evidence>
<dbReference type="SMART" id="SM01019">
    <property type="entry name" value="B3"/>
    <property type="match status" value="1"/>
</dbReference>
<evidence type="ECO:0000256" key="4">
    <source>
        <dbReference type="ARBA" id="ARBA00023163"/>
    </source>
</evidence>
<name>A0ABD3TFS1_9LAMI</name>
<keyword evidence="2" id="KW-0805">Transcription regulation</keyword>
<dbReference type="EMBL" id="JBJXBP010000004">
    <property type="protein sequence ID" value="KAL3835177.1"/>
    <property type="molecule type" value="Genomic_DNA"/>
</dbReference>
<sequence>MFDGKTKMEKACSHFVRRLELGMIDSENRNNEKGSASKRNVENDRSIVRRSGRKRIAQNMTDPKEEEEEEDTFDSLNQGKKASTNVAGKMIKVSKGAKVCKEEELESKQRAVQWTLKKAYKGKKKVGLKVVMSPSYIHPGYSLVISSNWAREQGLLKKQEVELRFEGKTWEAVFFCDASNKLARLTSGWKDFRMDNDLKVGDLCYLNVVRGSSHPVAIDVLISRGTDVKNLILLSFVYYLFEMPRSLKPREFPDFMESFTVQPLTSFIKQTRTLISRTDAYDQDLVVDGYEMFLETAESHKRQYMEKMETLLSYYGAESEYDNRRYEVKGWFEGACSTDSDEREKLASAWYYVTYHSTYADKSSNCLGFPWIVGDILMDIKSAAKKRKFIK</sequence>
<dbReference type="GO" id="GO:0005634">
    <property type="term" value="C:nucleus"/>
    <property type="evidence" value="ECO:0007669"/>
    <property type="project" value="UniProtKB-SubCell"/>
</dbReference>
<accession>A0ABD3TFS1</accession>
<keyword evidence="5" id="KW-0539">Nucleus</keyword>
<feature type="region of interest" description="Disordered" evidence="6">
    <location>
        <begin position="25"/>
        <end position="79"/>
    </location>
</feature>
<feature type="domain" description="TF-B3" evidence="7">
    <location>
        <begin position="128"/>
        <end position="226"/>
    </location>
</feature>
<comment type="subcellular location">
    <subcellularLocation>
        <location evidence="1">Nucleus</location>
    </subcellularLocation>
</comment>
<protein>
    <recommendedName>
        <fullName evidence="7">TF-B3 domain-containing protein</fullName>
    </recommendedName>
</protein>
<dbReference type="AlphaFoldDB" id="A0ABD3TFS1"/>
<dbReference type="GO" id="GO:0003677">
    <property type="term" value="F:DNA binding"/>
    <property type="evidence" value="ECO:0007669"/>
    <property type="project" value="UniProtKB-KW"/>
</dbReference>
<dbReference type="InterPro" id="IPR007855">
    <property type="entry name" value="RDRP"/>
</dbReference>
<organism evidence="8 9">
    <name type="scientific">Penstemon smallii</name>
    <dbReference type="NCBI Taxonomy" id="265156"/>
    <lineage>
        <taxon>Eukaryota</taxon>
        <taxon>Viridiplantae</taxon>
        <taxon>Streptophyta</taxon>
        <taxon>Embryophyta</taxon>
        <taxon>Tracheophyta</taxon>
        <taxon>Spermatophyta</taxon>
        <taxon>Magnoliopsida</taxon>
        <taxon>eudicotyledons</taxon>
        <taxon>Gunneridae</taxon>
        <taxon>Pentapetalae</taxon>
        <taxon>asterids</taxon>
        <taxon>lamiids</taxon>
        <taxon>Lamiales</taxon>
        <taxon>Plantaginaceae</taxon>
        <taxon>Cheloneae</taxon>
        <taxon>Penstemon</taxon>
    </lineage>
</organism>
<dbReference type="InterPro" id="IPR003340">
    <property type="entry name" value="B3_DNA-bd"/>
</dbReference>
<dbReference type="Proteomes" id="UP001634393">
    <property type="component" value="Unassembled WGS sequence"/>
</dbReference>
<dbReference type="CDD" id="cd10017">
    <property type="entry name" value="B3_DNA"/>
    <property type="match status" value="1"/>
</dbReference>
<keyword evidence="3" id="KW-0238">DNA-binding</keyword>
<evidence type="ECO:0000256" key="5">
    <source>
        <dbReference type="ARBA" id="ARBA00023242"/>
    </source>
</evidence>
<evidence type="ECO:0000256" key="1">
    <source>
        <dbReference type="ARBA" id="ARBA00004123"/>
    </source>
</evidence>
<evidence type="ECO:0000256" key="2">
    <source>
        <dbReference type="ARBA" id="ARBA00023015"/>
    </source>
</evidence>
<dbReference type="Pfam" id="PF02362">
    <property type="entry name" value="B3"/>
    <property type="match status" value="1"/>
</dbReference>